<comment type="catalytic activity">
    <reaction evidence="6 7">
        <text>diphosphate + H2O = 2 phosphate + H(+)</text>
        <dbReference type="Rhea" id="RHEA:24576"/>
        <dbReference type="ChEBI" id="CHEBI:15377"/>
        <dbReference type="ChEBI" id="CHEBI:15378"/>
        <dbReference type="ChEBI" id="CHEBI:33019"/>
        <dbReference type="ChEBI" id="CHEBI:43474"/>
        <dbReference type="EC" id="3.6.1.1"/>
    </reaction>
</comment>
<evidence type="ECO:0000256" key="4">
    <source>
        <dbReference type="ARBA" id="ARBA00022801"/>
    </source>
</evidence>
<dbReference type="GO" id="GO:0006796">
    <property type="term" value="P:phosphate-containing compound metabolic process"/>
    <property type="evidence" value="ECO:0007669"/>
    <property type="project" value="InterPro"/>
</dbReference>
<evidence type="ECO:0000256" key="7">
    <source>
        <dbReference type="HAMAP-Rule" id="MF_00209"/>
    </source>
</evidence>
<evidence type="ECO:0000256" key="6">
    <source>
        <dbReference type="ARBA" id="ARBA00047820"/>
    </source>
</evidence>
<dbReference type="RefSeq" id="WP_189490156.1">
    <property type="nucleotide sequence ID" value="NZ_BMZO01000007.1"/>
</dbReference>
<feature type="binding site" evidence="7">
    <location>
        <position position="103"/>
    </location>
    <ligand>
        <name>Mg(2+)</name>
        <dbReference type="ChEBI" id="CHEBI:18420"/>
        <label>1</label>
    </ligand>
</feature>
<dbReference type="GO" id="GO:0004427">
    <property type="term" value="F:inorganic diphosphate phosphatase activity"/>
    <property type="evidence" value="ECO:0007669"/>
    <property type="project" value="UniProtKB-UniRule"/>
</dbReference>
<evidence type="ECO:0000256" key="5">
    <source>
        <dbReference type="ARBA" id="ARBA00022842"/>
    </source>
</evidence>
<dbReference type="PROSITE" id="PS00387">
    <property type="entry name" value="PPASE"/>
    <property type="match status" value="1"/>
</dbReference>
<dbReference type="EMBL" id="BMZO01000007">
    <property type="protein sequence ID" value="GHC73933.1"/>
    <property type="molecule type" value="Genomic_DNA"/>
</dbReference>
<dbReference type="EC" id="3.6.1.1" evidence="7"/>
<feature type="binding site" evidence="7">
    <location>
        <position position="142"/>
    </location>
    <ligand>
        <name>substrate</name>
    </ligand>
</feature>
<dbReference type="Gene3D" id="3.90.80.10">
    <property type="entry name" value="Inorganic pyrophosphatase"/>
    <property type="match status" value="1"/>
</dbReference>
<evidence type="ECO:0000313" key="9">
    <source>
        <dbReference type="Proteomes" id="UP000641137"/>
    </source>
</evidence>
<dbReference type="AlphaFoldDB" id="A0A8J3DJM1"/>
<dbReference type="HAMAP" id="MF_00209">
    <property type="entry name" value="Inorganic_PPase"/>
    <property type="match status" value="1"/>
</dbReference>
<keyword evidence="2 7" id="KW-0963">Cytoplasm</keyword>
<feature type="binding site" evidence="7">
    <location>
        <position position="30"/>
    </location>
    <ligand>
        <name>substrate</name>
    </ligand>
</feature>
<feature type="binding site" evidence="7">
    <location>
        <position position="71"/>
    </location>
    <ligand>
        <name>Mg(2+)</name>
        <dbReference type="ChEBI" id="CHEBI:18420"/>
        <label>2</label>
    </ligand>
</feature>
<protein>
    <recommendedName>
        <fullName evidence="7">Inorganic pyrophosphatase</fullName>
        <ecNumber evidence="7">3.6.1.1</ecNumber>
    </recommendedName>
    <alternativeName>
        <fullName evidence="7">Pyrophosphate phospho-hydrolase</fullName>
        <shortName evidence="7">PPase</shortName>
    </alternativeName>
</protein>
<reference evidence="8" key="1">
    <citation type="journal article" date="2014" name="Int. J. Syst. Evol. Microbiol.">
        <title>Complete genome sequence of Corynebacterium casei LMG S-19264T (=DSM 44701T), isolated from a smear-ripened cheese.</title>
        <authorList>
            <consortium name="US DOE Joint Genome Institute (JGI-PGF)"/>
            <person name="Walter F."/>
            <person name="Albersmeier A."/>
            <person name="Kalinowski J."/>
            <person name="Ruckert C."/>
        </authorList>
    </citation>
    <scope>NUCLEOTIDE SEQUENCE</scope>
    <source>
        <strain evidence="8">KCTC 42097</strain>
    </source>
</reference>
<keyword evidence="4 7" id="KW-0378">Hydrolase</keyword>
<comment type="cofactor">
    <cofactor evidence="1 7">
        <name>Mg(2+)</name>
        <dbReference type="ChEBI" id="CHEBI:18420"/>
    </cofactor>
</comment>
<name>A0A8J3DJM1_9HYPH</name>
<dbReference type="GO" id="GO:0005737">
    <property type="term" value="C:cytoplasm"/>
    <property type="evidence" value="ECO:0007669"/>
    <property type="project" value="UniProtKB-SubCell"/>
</dbReference>
<comment type="caution">
    <text evidence="8">The sequence shown here is derived from an EMBL/GenBank/DDBJ whole genome shotgun (WGS) entry which is preliminary data.</text>
</comment>
<comment type="subunit">
    <text evidence="7">Homohexamer.</text>
</comment>
<comment type="similarity">
    <text evidence="7">Belongs to the PPase family.</text>
</comment>
<keyword evidence="3 7" id="KW-0479">Metal-binding</keyword>
<proteinExistence type="inferred from homology"/>
<dbReference type="InterPro" id="IPR036649">
    <property type="entry name" value="Pyrophosphatase_sf"/>
</dbReference>
<dbReference type="SUPFAM" id="SSF50324">
    <property type="entry name" value="Inorganic pyrophosphatase"/>
    <property type="match status" value="1"/>
</dbReference>
<evidence type="ECO:0000256" key="3">
    <source>
        <dbReference type="ARBA" id="ARBA00022723"/>
    </source>
</evidence>
<dbReference type="NCBIfam" id="NF002317">
    <property type="entry name" value="PRK01250.1"/>
    <property type="match status" value="1"/>
</dbReference>
<dbReference type="InterPro" id="IPR008162">
    <property type="entry name" value="Pyrophosphatase"/>
</dbReference>
<feature type="binding site" evidence="7">
    <location>
        <position position="56"/>
    </location>
    <ligand>
        <name>substrate</name>
    </ligand>
</feature>
<evidence type="ECO:0000256" key="1">
    <source>
        <dbReference type="ARBA" id="ARBA00001946"/>
    </source>
</evidence>
<comment type="function">
    <text evidence="7">Catalyzes the hydrolysis of inorganic pyrophosphate (PPi) forming two phosphate ions.</text>
</comment>
<dbReference type="GO" id="GO:0000287">
    <property type="term" value="F:magnesium ion binding"/>
    <property type="evidence" value="ECO:0007669"/>
    <property type="project" value="UniProtKB-UniRule"/>
</dbReference>
<dbReference type="PANTHER" id="PTHR10286">
    <property type="entry name" value="INORGANIC PYROPHOSPHATASE"/>
    <property type="match status" value="1"/>
</dbReference>
<accession>A0A8J3DJM1</accession>
<organism evidence="8 9">
    <name type="scientific">Limoniibacter endophyticus</name>
    <dbReference type="NCBI Taxonomy" id="1565040"/>
    <lineage>
        <taxon>Bacteria</taxon>
        <taxon>Pseudomonadati</taxon>
        <taxon>Pseudomonadota</taxon>
        <taxon>Alphaproteobacteria</taxon>
        <taxon>Hyphomicrobiales</taxon>
        <taxon>Bartonellaceae</taxon>
        <taxon>Limoniibacter</taxon>
    </lineage>
</organism>
<comment type="subcellular location">
    <subcellularLocation>
        <location evidence="7">Cytoplasm</location>
    </subcellularLocation>
</comment>
<dbReference type="CDD" id="cd00412">
    <property type="entry name" value="pyrophosphatase"/>
    <property type="match status" value="1"/>
</dbReference>
<evidence type="ECO:0000313" key="8">
    <source>
        <dbReference type="EMBL" id="GHC73933.1"/>
    </source>
</evidence>
<reference evidence="8" key="2">
    <citation type="submission" date="2020-09" db="EMBL/GenBank/DDBJ databases">
        <authorList>
            <person name="Sun Q."/>
            <person name="Kim S."/>
        </authorList>
    </citation>
    <scope>NUCLEOTIDE SEQUENCE</scope>
    <source>
        <strain evidence="8">KCTC 42097</strain>
    </source>
</reference>
<gene>
    <name evidence="7 8" type="primary">ppa</name>
    <name evidence="8" type="ORF">GCM10010136_22550</name>
</gene>
<keyword evidence="5 7" id="KW-0460">Magnesium</keyword>
<feature type="binding site" evidence="7">
    <location>
        <position position="44"/>
    </location>
    <ligand>
        <name>substrate</name>
    </ligand>
</feature>
<feature type="binding site" evidence="7">
    <location>
        <position position="71"/>
    </location>
    <ligand>
        <name>Mg(2+)</name>
        <dbReference type="ChEBI" id="CHEBI:18420"/>
        <label>1</label>
    </ligand>
</feature>
<evidence type="ECO:0000256" key="2">
    <source>
        <dbReference type="ARBA" id="ARBA00022490"/>
    </source>
</evidence>
<dbReference type="Proteomes" id="UP000641137">
    <property type="component" value="Unassembled WGS sequence"/>
</dbReference>
<feature type="binding site" evidence="7">
    <location>
        <position position="66"/>
    </location>
    <ligand>
        <name>Mg(2+)</name>
        <dbReference type="ChEBI" id="CHEBI:18420"/>
        <label>1</label>
    </ligand>
</feature>
<dbReference type="FunFam" id="3.90.80.10:FF:000003">
    <property type="entry name" value="Inorganic pyrophosphatase"/>
    <property type="match status" value="1"/>
</dbReference>
<keyword evidence="9" id="KW-1185">Reference proteome</keyword>
<sequence length="178" mass="20014">MRIDAIEIGKHAPEEVNVIVEVPVGGQPIKYEMDKESGTLFVDRFLYTPMFYPGTYGFIPHTLSGDGDPVDVLICNTRELVPGCVIAVRPIGMLLMEDNSGEDEKIIAVPAPSITRRYENIHSYKDLPEITCQQIEHFFTHYKDLEPGKWVKIGGWQDADLAKQKILEGIERAKAQKA</sequence>
<dbReference type="Pfam" id="PF00719">
    <property type="entry name" value="Pyrophosphatase"/>
    <property type="match status" value="1"/>
</dbReference>